<evidence type="ECO:0000259" key="5">
    <source>
        <dbReference type="PROSITE" id="PS51184"/>
    </source>
</evidence>
<feature type="region of interest" description="Disordered" evidence="4">
    <location>
        <begin position="794"/>
        <end position="825"/>
    </location>
</feature>
<dbReference type="SUPFAM" id="SSF51197">
    <property type="entry name" value="Clavaminate synthase-like"/>
    <property type="match status" value="1"/>
</dbReference>
<evidence type="ECO:0000256" key="2">
    <source>
        <dbReference type="ARBA" id="ARBA00022771"/>
    </source>
</evidence>
<keyword evidence="3" id="KW-0862">Zinc</keyword>
<proteinExistence type="predicted"/>
<dbReference type="OrthoDB" id="298344at2759"/>
<dbReference type="SUPFAM" id="SSF57850">
    <property type="entry name" value="RING/U-box"/>
    <property type="match status" value="1"/>
</dbReference>
<dbReference type="GO" id="GO:0008270">
    <property type="term" value="F:zinc ion binding"/>
    <property type="evidence" value="ECO:0007669"/>
    <property type="project" value="UniProtKB-KW"/>
</dbReference>
<sequence>MPKLTLFDNEKNLPSPFIPAKRVDIIDYLRSGGGLKRDVLAKLIEKHCVQDGKPLVIGQIYPEDQIELFNMKTRECTQRHTINDYIKKLDPKNVEKQLPGKARYKAEAKKKQNNLVPMTTKTTNTIVDHGALQQDEQLTIESKRRARRNNNNNGNNKKTIQQNNIYYAKDLSCPTAYKEKITQLLPDYLLPLGSYDLFDCMPDELRAENLMCYVGGDATGTALHRDICGTMGHNLMSYGEEGAFAEWYFIENRHRDALLSTFHPRKQKGTTNEVEDENDEGLTEQERMENRKSSFIESDRAWVNRGPLKKTGFQTQVSIQRPGDLVIIPSLCYHQVRNVKTSVKIAWNRATARTLQFALENQLPIYQSLVRPEIYRCKAMVYYSLQRYREKLWALQTRNSRSKGDTTRFLDDIRILLGLFAKYVIHPEMIQAIPEEGIDGIENNIKVDHCVDEDGKEYSNKIDSESKLYTIVCDFCCADIFNRHYRCLACDSYDLCLSCYSQGRGCDHLDQLTMYQASQSIQFYMDFYLTILQANEELLPFLRQSPFKHEVPNNGSTYSLATTCQRIENYRKTNGILSTYLICGHCESIATFSTLYQEYGLDPCAIFKRKRCAKLPQDPNSNIVYTCKECTNQCEDGCHPFPVSTKEIAEKVYYYAPQNNPRNWGGPADVGIYNSTGIIKRFQTAWTNEDTYGRVLGAIVESLDPEVIKKTLGKKDATKALVESIEKAGNNWFNIMVKQLNNGDEISPTLLQPPEKIYVEELQGLGVAQSIKVTLPDYTNFHIVATRKKRNHEAISKEENDNPVAVNEVKLEEKEGSKSKVSKLA</sequence>
<evidence type="ECO:0000256" key="4">
    <source>
        <dbReference type="SAM" id="MobiDB-lite"/>
    </source>
</evidence>
<evidence type="ECO:0000256" key="3">
    <source>
        <dbReference type="ARBA" id="ARBA00022833"/>
    </source>
</evidence>
<dbReference type="Pfam" id="PF02373">
    <property type="entry name" value="JmjC"/>
    <property type="match status" value="1"/>
</dbReference>
<reference evidence="6 7" key="1">
    <citation type="submission" date="2020-12" db="EMBL/GenBank/DDBJ databases">
        <title>Metabolic potential, ecology and presence of endohyphal bacteria is reflected in genomic diversity of Mucoromycotina.</title>
        <authorList>
            <person name="Muszewska A."/>
            <person name="Okrasinska A."/>
            <person name="Steczkiewicz K."/>
            <person name="Drgas O."/>
            <person name="Orlowska M."/>
            <person name="Perlinska-Lenart U."/>
            <person name="Aleksandrzak-Piekarczyk T."/>
            <person name="Szatraj K."/>
            <person name="Zielenkiewicz U."/>
            <person name="Pilsyk S."/>
            <person name="Malc E."/>
            <person name="Mieczkowski P."/>
            <person name="Kruszewska J.S."/>
            <person name="Biernat P."/>
            <person name="Pawlowska J."/>
        </authorList>
    </citation>
    <scope>NUCLEOTIDE SEQUENCE [LARGE SCALE GENOMIC DNA]</scope>
    <source>
        <strain evidence="6 7">CBS 142.35</strain>
    </source>
</reference>
<keyword evidence="1" id="KW-0479">Metal-binding</keyword>
<organism evidence="6 7">
    <name type="scientific">Circinella minor</name>
    <dbReference type="NCBI Taxonomy" id="1195481"/>
    <lineage>
        <taxon>Eukaryota</taxon>
        <taxon>Fungi</taxon>
        <taxon>Fungi incertae sedis</taxon>
        <taxon>Mucoromycota</taxon>
        <taxon>Mucoromycotina</taxon>
        <taxon>Mucoromycetes</taxon>
        <taxon>Mucorales</taxon>
        <taxon>Lichtheimiaceae</taxon>
        <taxon>Circinella</taxon>
    </lineage>
</organism>
<dbReference type="InterPro" id="IPR000433">
    <property type="entry name" value="Znf_ZZ"/>
</dbReference>
<dbReference type="InterPro" id="IPR043145">
    <property type="entry name" value="Znf_ZZ_sf"/>
</dbReference>
<dbReference type="Gene3D" id="2.60.120.650">
    <property type="entry name" value="Cupin"/>
    <property type="match status" value="1"/>
</dbReference>
<keyword evidence="7" id="KW-1185">Reference proteome</keyword>
<dbReference type="EMBL" id="JAEPRB010000069">
    <property type="protein sequence ID" value="KAG2223027.1"/>
    <property type="molecule type" value="Genomic_DNA"/>
</dbReference>
<protein>
    <recommendedName>
        <fullName evidence="5">JmjC domain-containing protein</fullName>
    </recommendedName>
</protein>
<feature type="compositionally biased region" description="Acidic residues" evidence="4">
    <location>
        <begin position="273"/>
        <end position="283"/>
    </location>
</feature>
<name>A0A8H7VL87_9FUNG</name>
<feature type="region of interest" description="Disordered" evidence="4">
    <location>
        <begin position="264"/>
        <end position="290"/>
    </location>
</feature>
<comment type="caution">
    <text evidence="6">The sequence shown here is derived from an EMBL/GenBank/DDBJ whole genome shotgun (WGS) entry which is preliminary data.</text>
</comment>
<feature type="compositionally biased region" description="Basic and acidic residues" evidence="4">
    <location>
        <begin position="809"/>
        <end position="818"/>
    </location>
</feature>
<dbReference type="Proteomes" id="UP000646827">
    <property type="component" value="Unassembled WGS sequence"/>
</dbReference>
<dbReference type="SMART" id="SM00558">
    <property type="entry name" value="JmjC"/>
    <property type="match status" value="1"/>
</dbReference>
<dbReference type="PROSITE" id="PS51184">
    <property type="entry name" value="JMJC"/>
    <property type="match status" value="1"/>
</dbReference>
<dbReference type="PROSITE" id="PS01357">
    <property type="entry name" value="ZF_ZZ_1"/>
    <property type="match status" value="1"/>
</dbReference>
<accession>A0A8H7VL87</accession>
<dbReference type="AlphaFoldDB" id="A0A8H7VL87"/>
<keyword evidence="2" id="KW-0863">Zinc-finger</keyword>
<dbReference type="InterPro" id="IPR003347">
    <property type="entry name" value="JmjC_dom"/>
</dbReference>
<gene>
    <name evidence="6" type="ORF">INT45_008228</name>
</gene>
<feature type="domain" description="JmjC" evidence="5">
    <location>
        <begin position="179"/>
        <end position="366"/>
    </location>
</feature>
<evidence type="ECO:0000313" key="6">
    <source>
        <dbReference type="EMBL" id="KAG2223027.1"/>
    </source>
</evidence>
<evidence type="ECO:0000313" key="7">
    <source>
        <dbReference type="Proteomes" id="UP000646827"/>
    </source>
</evidence>
<evidence type="ECO:0000256" key="1">
    <source>
        <dbReference type="ARBA" id="ARBA00022723"/>
    </source>
</evidence>
<dbReference type="Gene3D" id="3.30.60.90">
    <property type="match status" value="1"/>
</dbReference>